<dbReference type="InterPro" id="IPR001932">
    <property type="entry name" value="PPM-type_phosphatase-like_dom"/>
</dbReference>
<sequence length="394" mass="43609">MKAPSDLIFFLGEKQPSVEDSNHSLQLLIDQSTAVQNVEAIRTRCQDPLLQPLLVGSDRIAIESDSQREYLKALAAEFLVIVLLGVNQSHQVADYFRLGVADVVFPQSSDKELAAILERVDTLAESRDQKRLYRNELEKTNQNLQESLRLLKQDQLAGLEVQKSLMPESPLKFGDYEISHSITPSLYLSGDFVGYNFVLGRYLLFYFADVSGHGASSAFVTVLLRFMIGRVIRKHQVQKDYTALAQAPEGLVESINSQLLATGLGKHLTIVAGSLDTETRKLRYVIGAQQPAPILICDGQARFLPGKGKPAGIFEEATWAVEEIALPESFALVLLSDGVFDLLSDKEIIDKEVTLLRYLSTSSESLDKLKDALFVEGIEAPQDDISVLLLTRGI</sequence>
<keyword evidence="5" id="KW-1185">Reference proteome</keyword>
<dbReference type="eggNOG" id="COG2208">
    <property type="taxonomic scope" value="Bacteria"/>
</dbReference>
<feature type="domain" description="PPM-type phosphatase" evidence="3">
    <location>
        <begin position="173"/>
        <end position="392"/>
    </location>
</feature>
<dbReference type="PANTHER" id="PTHR43156:SF2">
    <property type="entry name" value="STAGE II SPORULATION PROTEIN E"/>
    <property type="match status" value="1"/>
</dbReference>
<dbReference type="EMBL" id="AAPI01000002">
    <property type="protein sequence ID" value="EAS47683.1"/>
    <property type="molecule type" value="Genomic_DNA"/>
</dbReference>
<dbReference type="AlphaFoldDB" id="Q1YT04"/>
<evidence type="ECO:0000259" key="3">
    <source>
        <dbReference type="SMART" id="SM00331"/>
    </source>
</evidence>
<dbReference type="InterPro" id="IPR052016">
    <property type="entry name" value="Bact_Sigma-Reg"/>
</dbReference>
<dbReference type="Pfam" id="PF07228">
    <property type="entry name" value="SpoIIE"/>
    <property type="match status" value="1"/>
</dbReference>
<dbReference type="SUPFAM" id="SSF81606">
    <property type="entry name" value="PP2C-like"/>
    <property type="match status" value="1"/>
</dbReference>
<dbReference type="Proteomes" id="UP000005555">
    <property type="component" value="Unassembled WGS sequence"/>
</dbReference>
<dbReference type="SMART" id="SM00331">
    <property type="entry name" value="PP2C_SIG"/>
    <property type="match status" value="1"/>
</dbReference>
<keyword evidence="1" id="KW-0378">Hydrolase</keyword>
<reference evidence="4 5" key="1">
    <citation type="submission" date="2006-03" db="EMBL/GenBank/DDBJ databases">
        <authorList>
            <person name="Giovannoni S.J."/>
            <person name="Cho J.-C."/>
            <person name="Ferriera S."/>
            <person name="Johnson J."/>
            <person name="Kravitz S."/>
            <person name="Halpern A."/>
            <person name="Remington K."/>
            <person name="Beeson K."/>
            <person name="Tran B."/>
            <person name="Rogers Y.-H."/>
            <person name="Friedman R."/>
            <person name="Venter J.C."/>
        </authorList>
    </citation>
    <scope>NUCLEOTIDE SEQUENCE [LARGE SCALE GENOMIC DNA]</scope>
    <source>
        <strain evidence="4 5">HTCC2207</strain>
    </source>
</reference>
<dbReference type="GO" id="GO:0016791">
    <property type="term" value="F:phosphatase activity"/>
    <property type="evidence" value="ECO:0007669"/>
    <property type="project" value="TreeGrafter"/>
</dbReference>
<dbReference type="InterPro" id="IPR036457">
    <property type="entry name" value="PPM-type-like_dom_sf"/>
</dbReference>
<evidence type="ECO:0000313" key="5">
    <source>
        <dbReference type="Proteomes" id="UP000005555"/>
    </source>
</evidence>
<dbReference type="PANTHER" id="PTHR43156">
    <property type="entry name" value="STAGE II SPORULATION PROTEIN E-RELATED"/>
    <property type="match status" value="1"/>
</dbReference>
<keyword evidence="2" id="KW-0175">Coiled coil</keyword>
<dbReference type="Gene3D" id="3.60.40.10">
    <property type="entry name" value="PPM-type phosphatase domain"/>
    <property type="match status" value="1"/>
</dbReference>
<organism evidence="4 5">
    <name type="scientific">gamma proteobacterium HTCC2207</name>
    <dbReference type="NCBI Taxonomy" id="314287"/>
    <lineage>
        <taxon>Bacteria</taxon>
        <taxon>Pseudomonadati</taxon>
        <taxon>Pseudomonadota</taxon>
        <taxon>Gammaproteobacteria</taxon>
        <taxon>Cellvibrionales</taxon>
        <taxon>Porticoccaceae</taxon>
        <taxon>SAR92 clade</taxon>
    </lineage>
</organism>
<gene>
    <name evidence="4" type="ORF">GB2207_02727</name>
</gene>
<evidence type="ECO:0000313" key="4">
    <source>
        <dbReference type="EMBL" id="EAS47683.1"/>
    </source>
</evidence>
<dbReference type="OrthoDB" id="6399952at2"/>
<evidence type="ECO:0000256" key="1">
    <source>
        <dbReference type="ARBA" id="ARBA00022801"/>
    </source>
</evidence>
<accession>Q1YT04</accession>
<name>Q1YT04_9GAMM</name>
<evidence type="ECO:0000256" key="2">
    <source>
        <dbReference type="SAM" id="Coils"/>
    </source>
</evidence>
<protein>
    <submittedName>
        <fullName evidence="4">Response regulator</fullName>
    </submittedName>
</protein>
<dbReference type="STRING" id="314287.GB2207_02727"/>
<dbReference type="Gene3D" id="1.20.5.390">
    <property type="entry name" value="L1 transposable element, trimerization domain"/>
    <property type="match status" value="1"/>
</dbReference>
<comment type="caution">
    <text evidence="4">The sequence shown here is derived from an EMBL/GenBank/DDBJ whole genome shotgun (WGS) entry which is preliminary data.</text>
</comment>
<proteinExistence type="predicted"/>
<dbReference type="HOGENOM" id="CLU_000445_43_7_6"/>
<feature type="coiled-coil region" evidence="2">
    <location>
        <begin position="123"/>
        <end position="154"/>
    </location>
</feature>